<feature type="repeat" description="TPR" evidence="2">
    <location>
        <begin position="238"/>
        <end position="271"/>
    </location>
</feature>
<dbReference type="Gene3D" id="1.25.40.10">
    <property type="entry name" value="Tetratricopeptide repeat domain"/>
    <property type="match status" value="2"/>
</dbReference>
<reference evidence="4 5" key="1">
    <citation type="journal article" date="2023" name="Ecotoxicol. Environ. Saf.">
        <title>Mercury remediation potential of mercury-resistant strain Rheinheimera metallidurans sp. nov. isolated from a municipal waste dumping site.</title>
        <authorList>
            <person name="Yadav V."/>
            <person name="Manjhi A."/>
            <person name="Vadakedath N."/>
        </authorList>
    </citation>
    <scope>NUCLEOTIDE SEQUENCE [LARGE SCALE GENOMIC DNA]</scope>
    <source>
        <strain evidence="4 5">E-49</strain>
    </source>
</reference>
<keyword evidence="2" id="KW-0802">TPR repeat</keyword>
<dbReference type="Pfam" id="PF00072">
    <property type="entry name" value="Response_reg"/>
    <property type="match status" value="1"/>
</dbReference>
<evidence type="ECO:0000256" key="2">
    <source>
        <dbReference type="PROSITE-ProRule" id="PRU00339"/>
    </source>
</evidence>
<dbReference type="PANTHER" id="PTHR43228">
    <property type="entry name" value="TWO-COMPONENT RESPONSE REGULATOR"/>
    <property type="match status" value="1"/>
</dbReference>
<evidence type="ECO:0000313" key="5">
    <source>
        <dbReference type="Proteomes" id="UP001375382"/>
    </source>
</evidence>
<evidence type="ECO:0000313" key="4">
    <source>
        <dbReference type="EMBL" id="MEH8018486.1"/>
    </source>
</evidence>
<dbReference type="InterPro" id="IPR011006">
    <property type="entry name" value="CheY-like_superfamily"/>
</dbReference>
<protein>
    <submittedName>
        <fullName evidence="4">Response regulator</fullName>
    </submittedName>
</protein>
<keyword evidence="5" id="KW-1185">Reference proteome</keyword>
<feature type="repeat" description="TPR" evidence="2">
    <location>
        <begin position="451"/>
        <end position="484"/>
    </location>
</feature>
<proteinExistence type="predicted"/>
<dbReference type="PANTHER" id="PTHR43228:SF1">
    <property type="entry name" value="TWO-COMPONENT RESPONSE REGULATOR ARR22"/>
    <property type="match status" value="1"/>
</dbReference>
<comment type="caution">
    <text evidence="1">Lacks conserved residue(s) required for the propagation of feature annotation.</text>
</comment>
<dbReference type="Proteomes" id="UP001375382">
    <property type="component" value="Unassembled WGS sequence"/>
</dbReference>
<dbReference type="PROSITE" id="PS50005">
    <property type="entry name" value="TPR"/>
    <property type="match status" value="2"/>
</dbReference>
<dbReference type="InterPro" id="IPR052048">
    <property type="entry name" value="ST_Response_Regulator"/>
</dbReference>
<organism evidence="4 5">
    <name type="scientific">Rheinheimera muenzenbergensis</name>
    <dbReference type="NCBI Taxonomy" id="1193628"/>
    <lineage>
        <taxon>Bacteria</taxon>
        <taxon>Pseudomonadati</taxon>
        <taxon>Pseudomonadota</taxon>
        <taxon>Gammaproteobacteria</taxon>
        <taxon>Chromatiales</taxon>
        <taxon>Chromatiaceae</taxon>
        <taxon>Rheinheimera</taxon>
    </lineage>
</organism>
<dbReference type="SUPFAM" id="SSF48452">
    <property type="entry name" value="TPR-like"/>
    <property type="match status" value="1"/>
</dbReference>
<dbReference type="SMART" id="SM00028">
    <property type="entry name" value="TPR"/>
    <property type="match status" value="3"/>
</dbReference>
<dbReference type="EMBL" id="JALAAR010000013">
    <property type="protein sequence ID" value="MEH8018486.1"/>
    <property type="molecule type" value="Genomic_DNA"/>
</dbReference>
<accession>A0ABU8C9Y8</accession>
<dbReference type="InterPro" id="IPR019734">
    <property type="entry name" value="TPR_rpt"/>
</dbReference>
<dbReference type="SMART" id="SM00448">
    <property type="entry name" value="REC"/>
    <property type="match status" value="1"/>
</dbReference>
<name>A0ABU8C9Y8_9GAMM</name>
<comment type="caution">
    <text evidence="4">The sequence shown here is derived from an EMBL/GenBank/DDBJ whole genome shotgun (WGS) entry which is preliminary data.</text>
</comment>
<dbReference type="Gene3D" id="3.40.50.2300">
    <property type="match status" value="1"/>
</dbReference>
<dbReference type="PROSITE" id="PS50110">
    <property type="entry name" value="RESPONSE_REGULATORY"/>
    <property type="match status" value="1"/>
</dbReference>
<evidence type="ECO:0000259" key="3">
    <source>
        <dbReference type="PROSITE" id="PS50110"/>
    </source>
</evidence>
<sequence length="541" mass="62135">MEQEELTALDKLNVLIIDDQILVQNVIKSALFELGIVNVKCAENSYYALRLCEQTQFHVVICAFNVKSDKDGFHLLEELKFKRYVTKCTVLIFLSAETSEDLVNSIVELQPDDFWVKPLNNKQVQARLPLTLEVKRTLFNVYQALDRQDYSKAIYYAERYMLNPALSKYHLQMKRLKGECLLQLREFADAALYYENLLQSHKTSWAHLGYIKALLEQDRLAEIQLLLQQLTDKTDTRFATYDMLAHYYIGKQQYGKAYEEIKKATRLAPRNIERNKRLLDLARLNHDHVGQYQATIAMAKYAKNSIHDSPLLRLNVVRAGIDYATTIDKTDAVRVLNQSEILLTELEKQPAMASQLKDQLLVIRARLHTAREERDKAEGIVDNHISLRPGTSVEDNLDKVKALHELGRREDAVSLLDAIKRQISGTNLTSQVVSKYIEQEAAERSAVHFTPQQLNRMAVEFFKRNKFHAALNSLEQAFSLTPNNMSVALNILKVLVALQQQETLDAGHLALANNLLQQLQHAKLDEEQQEKCVGFQQHFSQ</sequence>
<dbReference type="InterPro" id="IPR011990">
    <property type="entry name" value="TPR-like_helical_dom_sf"/>
</dbReference>
<evidence type="ECO:0000256" key="1">
    <source>
        <dbReference type="PROSITE-ProRule" id="PRU00169"/>
    </source>
</evidence>
<dbReference type="InterPro" id="IPR001789">
    <property type="entry name" value="Sig_transdc_resp-reg_receiver"/>
</dbReference>
<dbReference type="SUPFAM" id="SSF52172">
    <property type="entry name" value="CheY-like"/>
    <property type="match status" value="1"/>
</dbReference>
<feature type="domain" description="Response regulatory" evidence="3">
    <location>
        <begin position="13"/>
        <end position="132"/>
    </location>
</feature>
<dbReference type="RefSeq" id="WP_335736893.1">
    <property type="nucleotide sequence ID" value="NZ_JALAAR010000013.1"/>
</dbReference>
<gene>
    <name evidence="4" type="ORF">MN202_14685</name>
</gene>